<dbReference type="Pfam" id="PF00067">
    <property type="entry name" value="p450"/>
    <property type="match status" value="1"/>
</dbReference>
<gene>
    <name evidence="9" type="ORF">BDV96DRAFT_606276</name>
</gene>
<protein>
    <submittedName>
        <fullName evidence="9">Cytochrome P450</fullName>
    </submittedName>
</protein>
<evidence type="ECO:0000256" key="8">
    <source>
        <dbReference type="SAM" id="Phobius"/>
    </source>
</evidence>
<comment type="pathway">
    <text evidence="2">Mycotoxin biosynthesis.</text>
</comment>
<dbReference type="Proteomes" id="UP000799770">
    <property type="component" value="Unassembled WGS sequence"/>
</dbReference>
<dbReference type="GO" id="GO:0005506">
    <property type="term" value="F:iron ion binding"/>
    <property type="evidence" value="ECO:0007669"/>
    <property type="project" value="InterPro"/>
</dbReference>
<dbReference type="InterPro" id="IPR002403">
    <property type="entry name" value="Cyt_P450_E_grp-IV"/>
</dbReference>
<dbReference type="InterPro" id="IPR001128">
    <property type="entry name" value="Cyt_P450"/>
</dbReference>
<evidence type="ECO:0000256" key="5">
    <source>
        <dbReference type="ARBA" id="ARBA00023002"/>
    </source>
</evidence>
<organism evidence="9 10">
    <name type="scientific">Lophiotrema nucula</name>
    <dbReference type="NCBI Taxonomy" id="690887"/>
    <lineage>
        <taxon>Eukaryota</taxon>
        <taxon>Fungi</taxon>
        <taxon>Dikarya</taxon>
        <taxon>Ascomycota</taxon>
        <taxon>Pezizomycotina</taxon>
        <taxon>Dothideomycetes</taxon>
        <taxon>Pleosporomycetidae</taxon>
        <taxon>Pleosporales</taxon>
        <taxon>Lophiotremataceae</taxon>
        <taxon>Lophiotrema</taxon>
    </lineage>
</organism>
<keyword evidence="5" id="KW-0560">Oxidoreductase</keyword>
<feature type="transmembrane region" description="Helical" evidence="8">
    <location>
        <begin position="42"/>
        <end position="59"/>
    </location>
</feature>
<dbReference type="GO" id="GO:0004497">
    <property type="term" value="F:monooxygenase activity"/>
    <property type="evidence" value="ECO:0007669"/>
    <property type="project" value="InterPro"/>
</dbReference>
<proteinExistence type="inferred from homology"/>
<keyword evidence="8" id="KW-0472">Membrane</keyword>
<evidence type="ECO:0000256" key="1">
    <source>
        <dbReference type="ARBA" id="ARBA00001971"/>
    </source>
</evidence>
<name>A0A6A5YKV5_9PLEO</name>
<dbReference type="SUPFAM" id="SSF48264">
    <property type="entry name" value="Cytochrome P450"/>
    <property type="match status" value="1"/>
</dbReference>
<keyword evidence="8" id="KW-1133">Transmembrane helix</keyword>
<dbReference type="GO" id="GO:0020037">
    <property type="term" value="F:heme binding"/>
    <property type="evidence" value="ECO:0007669"/>
    <property type="project" value="InterPro"/>
</dbReference>
<keyword evidence="8" id="KW-0812">Transmembrane</keyword>
<dbReference type="PRINTS" id="PR00465">
    <property type="entry name" value="EP450IV"/>
</dbReference>
<dbReference type="Gene3D" id="1.10.630.10">
    <property type="entry name" value="Cytochrome P450"/>
    <property type="match status" value="1"/>
</dbReference>
<comment type="similarity">
    <text evidence="3">Belongs to the cytochrome P450 family.</text>
</comment>
<dbReference type="OrthoDB" id="1844152at2759"/>
<keyword evidence="6 7" id="KW-0408">Iron</keyword>
<evidence type="ECO:0000256" key="2">
    <source>
        <dbReference type="ARBA" id="ARBA00004685"/>
    </source>
</evidence>
<feature type="binding site" description="axial binding residue" evidence="7">
    <location>
        <position position="337"/>
    </location>
    <ligand>
        <name>heme</name>
        <dbReference type="ChEBI" id="CHEBI:30413"/>
    </ligand>
    <ligandPart>
        <name>Fe</name>
        <dbReference type="ChEBI" id="CHEBI:18248"/>
    </ligandPart>
</feature>
<keyword evidence="10" id="KW-1185">Reference proteome</keyword>
<evidence type="ECO:0000256" key="3">
    <source>
        <dbReference type="ARBA" id="ARBA00010617"/>
    </source>
</evidence>
<evidence type="ECO:0000313" key="9">
    <source>
        <dbReference type="EMBL" id="KAF2107725.1"/>
    </source>
</evidence>
<keyword evidence="7" id="KW-0349">Heme</keyword>
<evidence type="ECO:0000256" key="7">
    <source>
        <dbReference type="PIRSR" id="PIRSR602403-1"/>
    </source>
</evidence>
<dbReference type="EMBL" id="ML977352">
    <property type="protein sequence ID" value="KAF2107725.1"/>
    <property type="molecule type" value="Genomic_DNA"/>
</dbReference>
<keyword evidence="4 7" id="KW-0479">Metal-binding</keyword>
<reference evidence="9" key="1">
    <citation type="journal article" date="2020" name="Stud. Mycol.">
        <title>101 Dothideomycetes genomes: a test case for predicting lifestyles and emergence of pathogens.</title>
        <authorList>
            <person name="Haridas S."/>
            <person name="Albert R."/>
            <person name="Binder M."/>
            <person name="Bloem J."/>
            <person name="Labutti K."/>
            <person name="Salamov A."/>
            <person name="Andreopoulos B."/>
            <person name="Baker S."/>
            <person name="Barry K."/>
            <person name="Bills G."/>
            <person name="Bluhm B."/>
            <person name="Cannon C."/>
            <person name="Castanera R."/>
            <person name="Culley D."/>
            <person name="Daum C."/>
            <person name="Ezra D."/>
            <person name="Gonzalez J."/>
            <person name="Henrissat B."/>
            <person name="Kuo A."/>
            <person name="Liang C."/>
            <person name="Lipzen A."/>
            <person name="Lutzoni F."/>
            <person name="Magnuson J."/>
            <person name="Mondo S."/>
            <person name="Nolan M."/>
            <person name="Ohm R."/>
            <person name="Pangilinan J."/>
            <person name="Park H.-J."/>
            <person name="Ramirez L."/>
            <person name="Alfaro M."/>
            <person name="Sun H."/>
            <person name="Tritt A."/>
            <person name="Yoshinaga Y."/>
            <person name="Zwiers L.-H."/>
            <person name="Turgeon B."/>
            <person name="Goodwin S."/>
            <person name="Spatafora J."/>
            <person name="Crous P."/>
            <person name="Grigoriev I."/>
        </authorList>
    </citation>
    <scope>NUCLEOTIDE SEQUENCE</scope>
    <source>
        <strain evidence="9">CBS 627.86</strain>
    </source>
</reference>
<evidence type="ECO:0000256" key="4">
    <source>
        <dbReference type="ARBA" id="ARBA00022723"/>
    </source>
</evidence>
<comment type="cofactor">
    <cofactor evidence="1 7">
        <name>heme</name>
        <dbReference type="ChEBI" id="CHEBI:30413"/>
    </cofactor>
</comment>
<accession>A0A6A5YKV5</accession>
<dbReference type="AlphaFoldDB" id="A0A6A5YKV5"/>
<sequence length="352" mass="39295">MAIAVPHELTGTVVEAFRETLAEAFIAIYCTLLYEVLMDLEFRTFGLIVAFLLILLAVLPKRTKLEAARVGGNPGLLGFKTLPAKIRFPLYGHAYVEERYARAKDKKSFLHPSIYLPQLRSQTSATLNASLASVESTIGEYSGVDIVLKDRQSHDICRTRLSKSLPTLILVLAKAIQALLNKEFKDCIESGDVSLVAHKVMFSLNVAISSLIYVGPKLYITAKFCLLTTNLVIQKLKFMDSFIKESQRCNPHSYLGFNRVVTSDIQLSDGTTLHKDLFISIPAGPMGMDPAYFDEPESFDPRRFYKKATLEGDRDARYELVGINEGNLNWGDGKLTCPGRCKAQEVVFRKRG</sequence>
<evidence type="ECO:0000313" key="10">
    <source>
        <dbReference type="Proteomes" id="UP000799770"/>
    </source>
</evidence>
<dbReference type="PANTHER" id="PTHR46206">
    <property type="entry name" value="CYTOCHROME P450"/>
    <property type="match status" value="1"/>
</dbReference>
<dbReference type="GO" id="GO:0016705">
    <property type="term" value="F:oxidoreductase activity, acting on paired donors, with incorporation or reduction of molecular oxygen"/>
    <property type="evidence" value="ECO:0007669"/>
    <property type="project" value="InterPro"/>
</dbReference>
<evidence type="ECO:0000256" key="6">
    <source>
        <dbReference type="ARBA" id="ARBA00023004"/>
    </source>
</evidence>
<dbReference type="InterPro" id="IPR036396">
    <property type="entry name" value="Cyt_P450_sf"/>
</dbReference>